<dbReference type="InParanoid" id="A0A1E7F0M9"/>
<dbReference type="KEGG" id="fcy:FRACYDRAFT_219687"/>
<sequence length="196" mass="21862">MEQQSLDQKKQDEEVAAKAAFFDNKSSELIAQTKKLFDPEIMLGLGDSGECLAENFQFCAAVVGPIGKQPFLDALGGFKLEDSFDIETNRFGFTVSPIQPNRVYFLTSNTAQMKTDFMGVSKENAKNKGNLILPPECHHADFDENMKLTEYGFYTVDRQYGNTGGLGGAFGFFYGVGKGLPFREAMPFKKSFRYSF</sequence>
<dbReference type="AlphaFoldDB" id="A0A1E7F0M9"/>
<accession>A0A1E7F0M9</accession>
<feature type="non-terminal residue" evidence="1">
    <location>
        <position position="196"/>
    </location>
</feature>
<dbReference type="EMBL" id="KV784366">
    <property type="protein sequence ID" value="OEU11646.1"/>
    <property type="molecule type" value="Genomic_DNA"/>
</dbReference>
<organism evidence="1 2">
    <name type="scientific">Fragilariopsis cylindrus CCMP1102</name>
    <dbReference type="NCBI Taxonomy" id="635003"/>
    <lineage>
        <taxon>Eukaryota</taxon>
        <taxon>Sar</taxon>
        <taxon>Stramenopiles</taxon>
        <taxon>Ochrophyta</taxon>
        <taxon>Bacillariophyta</taxon>
        <taxon>Bacillariophyceae</taxon>
        <taxon>Bacillariophycidae</taxon>
        <taxon>Bacillariales</taxon>
        <taxon>Bacillariaceae</taxon>
        <taxon>Fragilariopsis</taxon>
    </lineage>
</organism>
<evidence type="ECO:0000313" key="2">
    <source>
        <dbReference type="Proteomes" id="UP000095751"/>
    </source>
</evidence>
<reference evidence="1 2" key="1">
    <citation type="submission" date="2016-09" db="EMBL/GenBank/DDBJ databases">
        <title>Extensive genetic diversity and differential bi-allelic expression allows diatom success in the polar Southern Ocean.</title>
        <authorList>
            <consortium name="DOE Joint Genome Institute"/>
            <person name="Mock T."/>
            <person name="Otillar R.P."/>
            <person name="Strauss J."/>
            <person name="Dupont C."/>
            <person name="Frickenhaus S."/>
            <person name="Maumus F."/>
            <person name="Mcmullan M."/>
            <person name="Sanges R."/>
            <person name="Schmutz J."/>
            <person name="Toseland A."/>
            <person name="Valas R."/>
            <person name="Veluchamy A."/>
            <person name="Ward B.J."/>
            <person name="Allen A."/>
            <person name="Barry K."/>
            <person name="Falciatore A."/>
            <person name="Ferrante M."/>
            <person name="Fortunato A.E."/>
            <person name="Gloeckner G."/>
            <person name="Gruber A."/>
            <person name="Hipkin R."/>
            <person name="Janech M."/>
            <person name="Kroth P."/>
            <person name="Leese F."/>
            <person name="Lindquist E."/>
            <person name="Lyon B.R."/>
            <person name="Martin J."/>
            <person name="Mayer C."/>
            <person name="Parker M."/>
            <person name="Quesneville H."/>
            <person name="Raymond J."/>
            <person name="Uhlig C."/>
            <person name="Valentin K.U."/>
            <person name="Worden A.Z."/>
            <person name="Armbrust E.V."/>
            <person name="Bowler C."/>
            <person name="Green B."/>
            <person name="Moulton V."/>
            <person name="Van Oosterhout C."/>
            <person name="Grigoriev I."/>
        </authorList>
    </citation>
    <scope>NUCLEOTIDE SEQUENCE [LARGE SCALE GENOMIC DNA]</scope>
    <source>
        <strain evidence="1 2">CCMP1102</strain>
    </source>
</reference>
<evidence type="ECO:0000313" key="1">
    <source>
        <dbReference type="EMBL" id="OEU11646.1"/>
    </source>
</evidence>
<name>A0A1E7F0M9_9STRA</name>
<dbReference type="OrthoDB" id="199820at2759"/>
<keyword evidence="2" id="KW-1185">Reference proteome</keyword>
<proteinExistence type="predicted"/>
<gene>
    <name evidence="1" type="ORF">FRACYDRAFT_219687</name>
</gene>
<dbReference type="Proteomes" id="UP000095751">
    <property type="component" value="Unassembled WGS sequence"/>
</dbReference>
<protein>
    <submittedName>
        <fullName evidence="1">Uncharacterized protein</fullName>
    </submittedName>
</protein>